<organism evidence="1 2">
    <name type="scientific">Aspergillus pseudoustus</name>
    <dbReference type="NCBI Taxonomy" id="1810923"/>
    <lineage>
        <taxon>Eukaryota</taxon>
        <taxon>Fungi</taxon>
        <taxon>Dikarya</taxon>
        <taxon>Ascomycota</taxon>
        <taxon>Pezizomycotina</taxon>
        <taxon>Eurotiomycetes</taxon>
        <taxon>Eurotiomycetidae</taxon>
        <taxon>Eurotiales</taxon>
        <taxon>Aspergillaceae</taxon>
        <taxon>Aspergillus</taxon>
        <taxon>Aspergillus subgen. Nidulantes</taxon>
    </lineage>
</organism>
<evidence type="ECO:0000313" key="2">
    <source>
        <dbReference type="Proteomes" id="UP001610446"/>
    </source>
</evidence>
<protein>
    <submittedName>
        <fullName evidence="1">Uncharacterized protein</fullName>
    </submittedName>
</protein>
<keyword evidence="2" id="KW-1185">Reference proteome</keyword>
<comment type="caution">
    <text evidence="1">The sequence shown here is derived from an EMBL/GenBank/DDBJ whole genome shotgun (WGS) entry which is preliminary data.</text>
</comment>
<reference evidence="1 2" key="1">
    <citation type="submission" date="2024-07" db="EMBL/GenBank/DDBJ databases">
        <title>Section-level genome sequencing and comparative genomics of Aspergillus sections Usti and Cavernicolus.</title>
        <authorList>
            <consortium name="Lawrence Berkeley National Laboratory"/>
            <person name="Nybo J.L."/>
            <person name="Vesth T.C."/>
            <person name="Theobald S."/>
            <person name="Frisvad J.C."/>
            <person name="Larsen T.O."/>
            <person name="Kjaerboelling I."/>
            <person name="Rothschild-Mancinelli K."/>
            <person name="Lyhne E.K."/>
            <person name="Kogle M.E."/>
            <person name="Barry K."/>
            <person name="Clum A."/>
            <person name="Na H."/>
            <person name="Ledsgaard L."/>
            <person name="Lin J."/>
            <person name="Lipzen A."/>
            <person name="Kuo A."/>
            <person name="Riley R."/>
            <person name="Mondo S."/>
            <person name="Labutti K."/>
            <person name="Haridas S."/>
            <person name="Pangalinan J."/>
            <person name="Salamov A.A."/>
            <person name="Simmons B.A."/>
            <person name="Magnuson J.K."/>
            <person name="Chen J."/>
            <person name="Drula E."/>
            <person name="Henrissat B."/>
            <person name="Wiebenga A."/>
            <person name="Lubbers R.J."/>
            <person name="Gomes A.C."/>
            <person name="Makela M.R."/>
            <person name="Stajich J."/>
            <person name="Grigoriev I.V."/>
            <person name="Mortensen U.H."/>
            <person name="De Vries R.P."/>
            <person name="Baker S.E."/>
            <person name="Andersen M.R."/>
        </authorList>
    </citation>
    <scope>NUCLEOTIDE SEQUENCE [LARGE SCALE GENOMIC DNA]</scope>
    <source>
        <strain evidence="1 2">CBS 123904</strain>
    </source>
</reference>
<dbReference type="EMBL" id="JBFXLU010000046">
    <property type="protein sequence ID" value="KAL2848878.1"/>
    <property type="molecule type" value="Genomic_DNA"/>
</dbReference>
<evidence type="ECO:0000313" key="1">
    <source>
        <dbReference type="EMBL" id="KAL2848878.1"/>
    </source>
</evidence>
<dbReference type="Proteomes" id="UP001610446">
    <property type="component" value="Unassembled WGS sequence"/>
</dbReference>
<proteinExistence type="predicted"/>
<gene>
    <name evidence="1" type="ORF">BJY01DRAFT_246102</name>
</gene>
<sequence length="152" mass="16952">MGEEVISPGAREDSALPSLDLETDTVPVQNVSSSLSSSFDIDSAGGFASSLAVARKGLHWMAVRPPVSTLTSSLHLGRIPVEFYHTESEQWCRTQVPIHHVPHLPLGRLGGFEAIEILVLFPRLFYPSLQHWVITAEQWTRWTDQVFMPAIY</sequence>
<name>A0ABR4KCA2_9EURO</name>
<accession>A0ABR4KCA2</accession>